<evidence type="ECO:0000313" key="1">
    <source>
        <dbReference type="EMBL" id="VDN53831.1"/>
    </source>
</evidence>
<keyword evidence="3" id="KW-1185">Reference proteome</keyword>
<dbReference type="EMBL" id="UYYG01000189">
    <property type="protein sequence ID" value="VDN53831.1"/>
    <property type="molecule type" value="Genomic_DNA"/>
</dbReference>
<name>A0A0N4UQL9_DRAME</name>
<reference evidence="4" key="1">
    <citation type="submission" date="2017-02" db="UniProtKB">
        <authorList>
            <consortium name="WormBaseParasite"/>
        </authorList>
    </citation>
    <scope>IDENTIFICATION</scope>
</reference>
<dbReference type="Proteomes" id="UP000274756">
    <property type="component" value="Unassembled WGS sequence"/>
</dbReference>
<evidence type="ECO:0000313" key="2">
    <source>
        <dbReference type="Proteomes" id="UP000038040"/>
    </source>
</evidence>
<protein>
    <submittedName>
        <fullName evidence="4">Reverse transcriptase domain-containing protein</fullName>
    </submittedName>
</protein>
<proteinExistence type="predicted"/>
<gene>
    <name evidence="1" type="ORF">DME_LOCUS3804</name>
</gene>
<dbReference type="OrthoDB" id="410104at2759"/>
<organism evidence="2 4">
    <name type="scientific">Dracunculus medinensis</name>
    <name type="common">Guinea worm</name>
    <dbReference type="NCBI Taxonomy" id="318479"/>
    <lineage>
        <taxon>Eukaryota</taxon>
        <taxon>Metazoa</taxon>
        <taxon>Ecdysozoa</taxon>
        <taxon>Nematoda</taxon>
        <taxon>Chromadorea</taxon>
        <taxon>Rhabditida</taxon>
        <taxon>Spirurina</taxon>
        <taxon>Dracunculoidea</taxon>
        <taxon>Dracunculidae</taxon>
        <taxon>Dracunculus</taxon>
    </lineage>
</organism>
<evidence type="ECO:0000313" key="3">
    <source>
        <dbReference type="Proteomes" id="UP000274756"/>
    </source>
</evidence>
<sequence length="77" mass="8909">MCPNQAEFRPGRDCADQIFMLRRVLEHRFKYQQSTVTCFIDFASAFDSIDRAALWKVMECDREDHSAHKGILLASLA</sequence>
<accession>A0A0N4UQL9</accession>
<evidence type="ECO:0000313" key="4">
    <source>
        <dbReference type="WBParaSite" id="DME_0001031101-mRNA-1"/>
    </source>
</evidence>
<reference evidence="1 3" key="2">
    <citation type="submission" date="2018-11" db="EMBL/GenBank/DDBJ databases">
        <authorList>
            <consortium name="Pathogen Informatics"/>
        </authorList>
    </citation>
    <scope>NUCLEOTIDE SEQUENCE [LARGE SCALE GENOMIC DNA]</scope>
</reference>
<dbReference type="STRING" id="318479.A0A0N4UQL9"/>
<dbReference type="AlphaFoldDB" id="A0A0N4UQL9"/>
<dbReference type="WBParaSite" id="DME_0001031101-mRNA-1">
    <property type="protein sequence ID" value="DME_0001031101-mRNA-1"/>
    <property type="gene ID" value="DME_0001031101"/>
</dbReference>
<dbReference type="Proteomes" id="UP000038040">
    <property type="component" value="Unplaced"/>
</dbReference>